<dbReference type="PANTHER" id="PTHR30024:SF21">
    <property type="entry name" value="ABC TRANSPORTER SUBSTRATE-BINDING PROTEIN"/>
    <property type="match status" value="1"/>
</dbReference>
<gene>
    <name evidence="2" type="ORF">GCM10007301_06680</name>
</gene>
<dbReference type="Gene3D" id="3.40.190.10">
    <property type="entry name" value="Periplasmic binding protein-like II"/>
    <property type="match status" value="2"/>
</dbReference>
<sequence>MQDKDQDKRPAHLQGRATGLSRRTLLRYGAAAGLAIPAGAYGGHVVAGSLLTPSTPALPEFPICLTAADGQPAATGPLTPIKLAWNATGICTAAAPLAKESGIFARHGLDVDFVNFGGSTEALLEAIATGKADAGIGMALRWLKPLEQGFDVRITAGLHGGCIRLLGSQETGVTRLEDLKGKTVAISDQASPAKNFFSLLLAKRGIDPDTVQWRNYPAEALQLAVDKGEAQALADNDPRTWIFLKESKGKLIEVASNLSAEFQTRSCCVLAIRNTLLRDDKRTATALTVALLESAHLVAARPEEGAKAFASYGGKGSQADLADMLRSHTHNHNPVGAALKKEIADYVDELKLVNVIKPSTNSARFADRVYADVLS</sequence>
<keyword evidence="3" id="KW-1185">Reference proteome</keyword>
<evidence type="ECO:0000313" key="3">
    <source>
        <dbReference type="Proteomes" id="UP000606044"/>
    </source>
</evidence>
<proteinExistence type="predicted"/>
<dbReference type="EMBL" id="BMCT01000001">
    <property type="protein sequence ID" value="GGF50075.1"/>
    <property type="molecule type" value="Genomic_DNA"/>
</dbReference>
<dbReference type="RefSeq" id="WP_188575375.1">
    <property type="nucleotide sequence ID" value="NZ_BMCT01000001.1"/>
</dbReference>
<dbReference type="Proteomes" id="UP000606044">
    <property type="component" value="Unassembled WGS sequence"/>
</dbReference>
<dbReference type="InterPro" id="IPR015168">
    <property type="entry name" value="SsuA/THI5"/>
</dbReference>
<evidence type="ECO:0000313" key="2">
    <source>
        <dbReference type="EMBL" id="GGF50075.1"/>
    </source>
</evidence>
<evidence type="ECO:0000259" key="1">
    <source>
        <dbReference type="Pfam" id="PF09084"/>
    </source>
</evidence>
<comment type="caution">
    <text evidence="2">The sequence shown here is derived from an EMBL/GenBank/DDBJ whole genome shotgun (WGS) entry which is preliminary data.</text>
</comment>
<reference evidence="2" key="2">
    <citation type="submission" date="2020-09" db="EMBL/GenBank/DDBJ databases">
        <authorList>
            <person name="Sun Q."/>
            <person name="Sedlacek I."/>
        </authorList>
    </citation>
    <scope>NUCLEOTIDE SEQUENCE</scope>
    <source>
        <strain evidence="2">CCM 7897</strain>
    </source>
</reference>
<organism evidence="2 3">
    <name type="scientific">Azorhizobium oxalatiphilum</name>
    <dbReference type="NCBI Taxonomy" id="980631"/>
    <lineage>
        <taxon>Bacteria</taxon>
        <taxon>Pseudomonadati</taxon>
        <taxon>Pseudomonadota</taxon>
        <taxon>Alphaproteobacteria</taxon>
        <taxon>Hyphomicrobiales</taxon>
        <taxon>Xanthobacteraceae</taxon>
        <taxon>Azorhizobium</taxon>
    </lineage>
</organism>
<dbReference type="AlphaFoldDB" id="A0A917BLB4"/>
<name>A0A917BLB4_9HYPH</name>
<dbReference type="Pfam" id="PF09084">
    <property type="entry name" value="NMT1"/>
    <property type="match status" value="1"/>
</dbReference>
<accession>A0A917BLB4</accession>
<reference evidence="2" key="1">
    <citation type="journal article" date="2014" name="Int. J. Syst. Evol. Microbiol.">
        <title>Complete genome sequence of Corynebacterium casei LMG S-19264T (=DSM 44701T), isolated from a smear-ripened cheese.</title>
        <authorList>
            <consortium name="US DOE Joint Genome Institute (JGI-PGF)"/>
            <person name="Walter F."/>
            <person name="Albersmeier A."/>
            <person name="Kalinowski J."/>
            <person name="Ruckert C."/>
        </authorList>
    </citation>
    <scope>NUCLEOTIDE SEQUENCE</scope>
    <source>
        <strain evidence="2">CCM 7897</strain>
    </source>
</reference>
<dbReference type="SUPFAM" id="SSF53850">
    <property type="entry name" value="Periplasmic binding protein-like II"/>
    <property type="match status" value="1"/>
</dbReference>
<dbReference type="InterPro" id="IPR006311">
    <property type="entry name" value="TAT_signal"/>
</dbReference>
<protein>
    <submittedName>
        <fullName evidence="2">ABC transporter substrate-binding protein</fullName>
    </submittedName>
</protein>
<dbReference type="PANTHER" id="PTHR30024">
    <property type="entry name" value="ALIPHATIC SULFONATES-BINDING PROTEIN-RELATED"/>
    <property type="match status" value="1"/>
</dbReference>
<feature type="domain" description="SsuA/THI5-like" evidence="1">
    <location>
        <begin position="97"/>
        <end position="304"/>
    </location>
</feature>
<dbReference type="PROSITE" id="PS51318">
    <property type="entry name" value="TAT"/>
    <property type="match status" value="1"/>
</dbReference>